<evidence type="ECO:0000256" key="10">
    <source>
        <dbReference type="ARBA" id="ARBA00023136"/>
    </source>
</evidence>
<dbReference type="Gene3D" id="2.30.42.10">
    <property type="match status" value="1"/>
</dbReference>
<dbReference type="EMBL" id="JAGZCZ010000002">
    <property type="protein sequence ID" value="MBS5519153.1"/>
    <property type="molecule type" value="Genomic_DNA"/>
</dbReference>
<dbReference type="NCBIfam" id="TIGR00054">
    <property type="entry name" value="RIP metalloprotease RseP"/>
    <property type="match status" value="1"/>
</dbReference>
<dbReference type="InterPro" id="IPR001478">
    <property type="entry name" value="PDZ"/>
</dbReference>
<dbReference type="PROSITE" id="PS50106">
    <property type="entry name" value="PDZ"/>
    <property type="match status" value="1"/>
</dbReference>
<dbReference type="Proteomes" id="UP000754226">
    <property type="component" value="Unassembled WGS sequence"/>
</dbReference>
<keyword evidence="7 11" id="KW-0862">Zinc</keyword>
<reference evidence="13" key="1">
    <citation type="submission" date="2021-02" db="EMBL/GenBank/DDBJ databases">
        <title>Infant gut strain persistence is associated with maternal origin, phylogeny, and functional potential including surface adhesion and iron acquisition.</title>
        <authorList>
            <person name="Lou Y.C."/>
        </authorList>
    </citation>
    <scope>NUCLEOTIDE SEQUENCE</scope>
    <source>
        <strain evidence="13">L3_106_000M1_dasL3_106_000M1_concoct_15</strain>
    </source>
</reference>
<feature type="transmembrane region" description="Helical" evidence="11">
    <location>
        <begin position="316"/>
        <end position="337"/>
    </location>
</feature>
<accession>A0A943ED22</accession>
<dbReference type="GO" id="GO:0004222">
    <property type="term" value="F:metalloendopeptidase activity"/>
    <property type="evidence" value="ECO:0007669"/>
    <property type="project" value="InterPro"/>
</dbReference>
<keyword evidence="5 11" id="KW-0812">Transmembrane</keyword>
<comment type="caution">
    <text evidence="13">The sequence shown here is derived from an EMBL/GenBank/DDBJ whole genome shotgun (WGS) entry which is preliminary data.</text>
</comment>
<evidence type="ECO:0000313" key="14">
    <source>
        <dbReference type="Proteomes" id="UP000754226"/>
    </source>
</evidence>
<evidence type="ECO:0000313" key="13">
    <source>
        <dbReference type="EMBL" id="MBS5519153.1"/>
    </source>
</evidence>
<dbReference type="CDD" id="cd23081">
    <property type="entry name" value="cpPDZ_EcRseP-like"/>
    <property type="match status" value="1"/>
</dbReference>
<dbReference type="EC" id="3.4.24.-" evidence="11"/>
<name>A0A943ED22_9FIRM</name>
<dbReference type="InterPro" id="IPR008915">
    <property type="entry name" value="Peptidase_M50"/>
</dbReference>
<comment type="similarity">
    <text evidence="3 11">Belongs to the peptidase M50B family.</text>
</comment>
<gene>
    <name evidence="13" type="primary">rseP</name>
    <name evidence="13" type="ORF">KHX13_02275</name>
</gene>
<dbReference type="CDD" id="cd06163">
    <property type="entry name" value="S2P-M50_PDZ_RseP-like"/>
    <property type="match status" value="1"/>
</dbReference>
<evidence type="ECO:0000256" key="4">
    <source>
        <dbReference type="ARBA" id="ARBA00022670"/>
    </source>
</evidence>
<organism evidence="13 14">
    <name type="scientific">Acidaminococcus intestini</name>
    <dbReference type="NCBI Taxonomy" id="187327"/>
    <lineage>
        <taxon>Bacteria</taxon>
        <taxon>Bacillati</taxon>
        <taxon>Bacillota</taxon>
        <taxon>Negativicutes</taxon>
        <taxon>Acidaminococcales</taxon>
        <taxon>Acidaminococcaceae</taxon>
        <taxon>Acidaminococcus</taxon>
    </lineage>
</organism>
<keyword evidence="9 11" id="KW-0482">Metalloprotease</keyword>
<dbReference type="Pfam" id="PF17820">
    <property type="entry name" value="PDZ_6"/>
    <property type="match status" value="1"/>
</dbReference>
<keyword evidence="11" id="KW-0479">Metal-binding</keyword>
<dbReference type="InterPro" id="IPR004387">
    <property type="entry name" value="Pept_M50_Zn"/>
</dbReference>
<keyword evidence="4" id="KW-0645">Protease</keyword>
<evidence type="ECO:0000256" key="8">
    <source>
        <dbReference type="ARBA" id="ARBA00022989"/>
    </source>
</evidence>
<keyword evidence="10 11" id="KW-0472">Membrane</keyword>
<dbReference type="AlphaFoldDB" id="A0A943ED22"/>
<dbReference type="GO" id="GO:0016020">
    <property type="term" value="C:membrane"/>
    <property type="evidence" value="ECO:0007669"/>
    <property type="project" value="UniProtKB-SubCell"/>
</dbReference>
<evidence type="ECO:0000256" key="9">
    <source>
        <dbReference type="ARBA" id="ARBA00023049"/>
    </source>
</evidence>
<dbReference type="PANTHER" id="PTHR42837">
    <property type="entry name" value="REGULATOR OF SIGMA-E PROTEASE RSEP"/>
    <property type="match status" value="1"/>
</dbReference>
<feature type="domain" description="PDZ" evidence="12">
    <location>
        <begin position="125"/>
        <end position="179"/>
    </location>
</feature>
<feature type="transmembrane region" description="Helical" evidence="11">
    <location>
        <begin position="86"/>
        <end position="114"/>
    </location>
</feature>
<evidence type="ECO:0000256" key="11">
    <source>
        <dbReference type="RuleBase" id="RU362031"/>
    </source>
</evidence>
<keyword evidence="8 11" id="KW-1133">Transmembrane helix</keyword>
<proteinExistence type="inferred from homology"/>
<dbReference type="InterPro" id="IPR041489">
    <property type="entry name" value="PDZ_6"/>
</dbReference>
<dbReference type="SUPFAM" id="SSF50156">
    <property type="entry name" value="PDZ domain-like"/>
    <property type="match status" value="1"/>
</dbReference>
<comment type="cofactor">
    <cofactor evidence="1 11">
        <name>Zn(2+)</name>
        <dbReference type="ChEBI" id="CHEBI:29105"/>
    </cofactor>
</comment>
<dbReference type="InterPro" id="IPR036034">
    <property type="entry name" value="PDZ_sf"/>
</dbReference>
<evidence type="ECO:0000259" key="12">
    <source>
        <dbReference type="PROSITE" id="PS50106"/>
    </source>
</evidence>
<comment type="subcellular location">
    <subcellularLocation>
        <location evidence="2">Membrane</location>
        <topology evidence="2">Multi-pass membrane protein</topology>
    </subcellularLocation>
</comment>
<evidence type="ECO:0000256" key="3">
    <source>
        <dbReference type="ARBA" id="ARBA00007931"/>
    </source>
</evidence>
<dbReference type="GO" id="GO:0046872">
    <property type="term" value="F:metal ion binding"/>
    <property type="evidence" value="ECO:0007669"/>
    <property type="project" value="UniProtKB-KW"/>
</dbReference>
<evidence type="ECO:0000256" key="2">
    <source>
        <dbReference type="ARBA" id="ARBA00004141"/>
    </source>
</evidence>
<evidence type="ECO:0000256" key="7">
    <source>
        <dbReference type="ARBA" id="ARBA00022833"/>
    </source>
</evidence>
<dbReference type="GO" id="GO:0006508">
    <property type="term" value="P:proteolysis"/>
    <property type="evidence" value="ECO:0007669"/>
    <property type="project" value="UniProtKB-KW"/>
</dbReference>
<keyword evidence="6 11" id="KW-0378">Hydrolase</keyword>
<dbReference type="Pfam" id="PF02163">
    <property type="entry name" value="Peptidase_M50"/>
    <property type="match status" value="1"/>
</dbReference>
<evidence type="ECO:0000256" key="5">
    <source>
        <dbReference type="ARBA" id="ARBA00022692"/>
    </source>
</evidence>
<protein>
    <recommendedName>
        <fullName evidence="11">Zinc metalloprotease</fullName>
        <ecNumber evidence="11">3.4.24.-</ecNumber>
    </recommendedName>
</protein>
<feature type="transmembrane region" description="Helical" evidence="11">
    <location>
        <begin position="265"/>
        <end position="285"/>
    </location>
</feature>
<dbReference type="PANTHER" id="PTHR42837:SF2">
    <property type="entry name" value="MEMBRANE METALLOPROTEASE ARASP2, CHLOROPLASTIC-RELATED"/>
    <property type="match status" value="1"/>
</dbReference>
<dbReference type="SMART" id="SM00228">
    <property type="entry name" value="PDZ"/>
    <property type="match status" value="1"/>
</dbReference>
<sequence>MTTLLAALIVFGVLITVHEIGHFAAAKLVGMQVDEFAIGFGPKLYQTEEKGTIYTLRALPLGGFNRIAGMEPGEENVENGFHTKPLWARMVVILAGVTMNFLLPLLLFFGIFFFHGIETPVNEPVLGRVMDHQPASNAGLMMGDRIVSINGTKLSAWTDVSTLIQEAGSKKSTLVVQRGEKTLEKTLIPQFDKEAGRYLIGVMPTLETRSLGFSESARYAVLTEGRIMKGMVNGLRQILTGKAGANVAGPIGVAQMAGSVAQEGMIPFLTFIAFLSLNLGILNLIPIPALDGGQFLILAVEGILRHPLPPKAKERIQLVGVALILGLTVYATISDILR</sequence>
<evidence type="ECO:0000256" key="6">
    <source>
        <dbReference type="ARBA" id="ARBA00022801"/>
    </source>
</evidence>
<evidence type="ECO:0000256" key="1">
    <source>
        <dbReference type="ARBA" id="ARBA00001947"/>
    </source>
</evidence>